<evidence type="ECO:0000313" key="4">
    <source>
        <dbReference type="EMBL" id="AQU68914.1"/>
    </source>
</evidence>
<gene>
    <name evidence="4" type="ORF">BBN63_24740</name>
</gene>
<name>A0A1U9QXD7_STRNV</name>
<evidence type="ECO:0000256" key="3">
    <source>
        <dbReference type="SAM" id="SignalP"/>
    </source>
</evidence>
<evidence type="ECO:0000313" key="5">
    <source>
        <dbReference type="Proteomes" id="UP000189677"/>
    </source>
</evidence>
<keyword evidence="5" id="KW-1185">Reference proteome</keyword>
<keyword evidence="2" id="KW-1133">Transmembrane helix</keyword>
<proteinExistence type="predicted"/>
<feature type="signal peptide" evidence="3">
    <location>
        <begin position="1"/>
        <end position="32"/>
    </location>
</feature>
<keyword evidence="2" id="KW-0812">Transmembrane</keyword>
<dbReference type="InterPro" id="IPR006311">
    <property type="entry name" value="TAT_signal"/>
</dbReference>
<dbReference type="Gene3D" id="1.50.10.20">
    <property type="match status" value="1"/>
</dbReference>
<feature type="compositionally biased region" description="Low complexity" evidence="1">
    <location>
        <begin position="32"/>
        <end position="46"/>
    </location>
</feature>
<dbReference type="SUPFAM" id="SSF48239">
    <property type="entry name" value="Terpenoid cyclases/Protein prenyltransferases"/>
    <property type="match status" value="1"/>
</dbReference>
<evidence type="ECO:0000256" key="2">
    <source>
        <dbReference type="SAM" id="Phobius"/>
    </source>
</evidence>
<dbReference type="OrthoDB" id="3852853at2"/>
<sequence>MTTVRRHVARGAAALAAAAALCVTAVPSTALATPASPASPADEGAPAGPPAALPAGMYGTTDPTYDGVWRQSLAMLAQRAVNVMPADSAVAWLLGQQCDSGAFPAYRPDTTKPCDATTVVDTNSTAAAVQILAALTTHPDAMNNGISWLTSVQNKDGGWGYSAGAPSDANSTGLAIGALAAGGAPVGTRLSTEGRSPYQALSTFAIPCDAKEGGGAFAYQPDKSGKLLPNADATAAGLLGGIGKRMVTTGVEPGPGPVCQDLHPLTPERAARNGASYLVKALAKTGHLDQPPMPGAADSAPLPDHGNTADAVVALTTAGYGKQAAAPMKWLEKNSAAWAKENGPAAYAQLIFAAHTTSTDPRKFGGTDLVKALNATGPAPKWIGPKPLTTAEQQKVLAEQKAEKHSMSGNLWTMGIGAFAALVICAVFVVRAKRRRA</sequence>
<dbReference type="PROSITE" id="PS51318">
    <property type="entry name" value="TAT"/>
    <property type="match status" value="1"/>
</dbReference>
<dbReference type="InterPro" id="IPR008930">
    <property type="entry name" value="Terpenoid_cyclase/PrenylTrfase"/>
</dbReference>
<reference evidence="4 5" key="1">
    <citation type="submission" date="2016-11" db="EMBL/GenBank/DDBJ databases">
        <title>Complete genome sequence of Streptomyces niveus SCSIO 3406.</title>
        <authorList>
            <person name="Zhu Q."/>
            <person name="Cheng W."/>
            <person name="Song Y."/>
            <person name="Li Q."/>
            <person name="Ju J."/>
        </authorList>
    </citation>
    <scope>NUCLEOTIDE SEQUENCE [LARGE SCALE GENOMIC DNA]</scope>
    <source>
        <strain evidence="4 5">SCSIO 3406</strain>
    </source>
</reference>
<protein>
    <recommendedName>
        <fullName evidence="6">Squalene cyclase C-terminal domain-containing protein</fullName>
    </recommendedName>
</protein>
<evidence type="ECO:0008006" key="6">
    <source>
        <dbReference type="Google" id="ProtNLM"/>
    </source>
</evidence>
<keyword evidence="3" id="KW-0732">Signal</keyword>
<dbReference type="RefSeq" id="WP_078077544.1">
    <property type="nucleotide sequence ID" value="NZ_CP018047.1"/>
</dbReference>
<dbReference type="AlphaFoldDB" id="A0A1U9QXD7"/>
<keyword evidence="2" id="KW-0472">Membrane</keyword>
<organism evidence="4 5">
    <name type="scientific">Streptomyces niveus</name>
    <name type="common">Streptomyces spheroides</name>
    <dbReference type="NCBI Taxonomy" id="193462"/>
    <lineage>
        <taxon>Bacteria</taxon>
        <taxon>Bacillati</taxon>
        <taxon>Actinomycetota</taxon>
        <taxon>Actinomycetes</taxon>
        <taxon>Kitasatosporales</taxon>
        <taxon>Streptomycetaceae</taxon>
        <taxon>Streptomyces</taxon>
    </lineage>
</organism>
<feature type="chain" id="PRO_5012301731" description="Squalene cyclase C-terminal domain-containing protein" evidence="3">
    <location>
        <begin position="33"/>
        <end position="437"/>
    </location>
</feature>
<feature type="transmembrane region" description="Helical" evidence="2">
    <location>
        <begin position="411"/>
        <end position="430"/>
    </location>
</feature>
<accession>A0A1U9QXD7</accession>
<evidence type="ECO:0000256" key="1">
    <source>
        <dbReference type="SAM" id="MobiDB-lite"/>
    </source>
</evidence>
<dbReference type="Proteomes" id="UP000189677">
    <property type="component" value="Chromosome"/>
</dbReference>
<feature type="region of interest" description="Disordered" evidence="1">
    <location>
        <begin position="32"/>
        <end position="55"/>
    </location>
</feature>
<dbReference type="EMBL" id="CP018047">
    <property type="protein sequence ID" value="AQU68914.1"/>
    <property type="molecule type" value="Genomic_DNA"/>
</dbReference>
<dbReference type="KEGG" id="snw:BBN63_24740"/>
<dbReference type="CDD" id="cd00688">
    <property type="entry name" value="ISOPREN_C2_like"/>
    <property type="match status" value="1"/>
</dbReference>